<dbReference type="GO" id="GO:0016301">
    <property type="term" value="F:kinase activity"/>
    <property type="evidence" value="ECO:0007669"/>
    <property type="project" value="UniProtKB-KW"/>
</dbReference>
<dbReference type="OMA" id="IECMASA"/>
<keyword evidence="9 17" id="KW-0418">Kinase</keyword>
<evidence type="ECO:0000259" key="18">
    <source>
        <dbReference type="Pfam" id="PF00224"/>
    </source>
</evidence>
<dbReference type="InterPro" id="IPR015795">
    <property type="entry name" value="Pyrv_Knase_C"/>
</dbReference>
<dbReference type="PRINTS" id="PR01050">
    <property type="entry name" value="PYRUVTKNASE"/>
</dbReference>
<evidence type="ECO:0000256" key="14">
    <source>
        <dbReference type="ARBA" id="ARBA00023317"/>
    </source>
</evidence>
<reference evidence="20 22" key="2">
    <citation type="journal article" date="2013" name="Nature">
        <title>Insights into bilaterian evolution from three spiralian genomes.</title>
        <authorList>
            <person name="Simakov O."/>
            <person name="Marletaz F."/>
            <person name="Cho S.J."/>
            <person name="Edsinger-Gonzales E."/>
            <person name="Havlak P."/>
            <person name="Hellsten U."/>
            <person name="Kuo D.H."/>
            <person name="Larsson T."/>
            <person name="Lv J."/>
            <person name="Arendt D."/>
            <person name="Savage R."/>
            <person name="Osoegawa K."/>
            <person name="de Jong P."/>
            <person name="Grimwood J."/>
            <person name="Chapman J.A."/>
            <person name="Shapiro H."/>
            <person name="Aerts A."/>
            <person name="Otillar R.P."/>
            <person name="Terry A.Y."/>
            <person name="Boore J.L."/>
            <person name="Grigoriev I.V."/>
            <person name="Lindberg D.R."/>
            <person name="Seaver E.C."/>
            <person name="Weisblat D.A."/>
            <person name="Putnam N.H."/>
            <person name="Rokhsar D.S."/>
        </authorList>
    </citation>
    <scope>NUCLEOTIDE SEQUENCE</scope>
</reference>
<dbReference type="GeneID" id="20197615"/>
<evidence type="ECO:0000256" key="13">
    <source>
        <dbReference type="ARBA" id="ARBA00023152"/>
    </source>
</evidence>
<dbReference type="STRING" id="6412.T1EM15"/>
<dbReference type="Gene3D" id="2.40.33.10">
    <property type="entry name" value="PK beta-barrel domain-like"/>
    <property type="match status" value="1"/>
</dbReference>
<evidence type="ECO:0000256" key="17">
    <source>
        <dbReference type="RuleBase" id="RU000504"/>
    </source>
</evidence>
<dbReference type="InterPro" id="IPR011037">
    <property type="entry name" value="Pyrv_Knase-like_insert_dom_sf"/>
</dbReference>
<protein>
    <recommendedName>
        <fullName evidence="17">Pyruvate kinase</fullName>
        <ecNumber evidence="17">2.7.1.40</ecNumber>
    </recommendedName>
</protein>
<dbReference type="Gene3D" id="3.40.1380.20">
    <property type="entry name" value="Pyruvate kinase, C-terminal domain"/>
    <property type="match status" value="1"/>
</dbReference>
<dbReference type="NCBIfam" id="NF004491">
    <property type="entry name" value="PRK05826.1"/>
    <property type="match status" value="1"/>
</dbReference>
<reference evidence="22" key="1">
    <citation type="submission" date="2012-12" db="EMBL/GenBank/DDBJ databases">
        <authorList>
            <person name="Hellsten U."/>
            <person name="Grimwood J."/>
            <person name="Chapman J.A."/>
            <person name="Shapiro H."/>
            <person name="Aerts A."/>
            <person name="Otillar R.P."/>
            <person name="Terry A.Y."/>
            <person name="Boore J.L."/>
            <person name="Simakov O."/>
            <person name="Marletaz F."/>
            <person name="Cho S.-J."/>
            <person name="Edsinger-Gonzales E."/>
            <person name="Havlak P."/>
            <person name="Kuo D.-H."/>
            <person name="Larsson T."/>
            <person name="Lv J."/>
            <person name="Arendt D."/>
            <person name="Savage R."/>
            <person name="Osoegawa K."/>
            <person name="de Jong P."/>
            <person name="Lindberg D.R."/>
            <person name="Seaver E.C."/>
            <person name="Weisblat D.A."/>
            <person name="Putnam N.H."/>
            <person name="Grigoriev I.V."/>
            <person name="Rokhsar D.S."/>
        </authorList>
    </citation>
    <scope>NUCLEOTIDE SEQUENCE</scope>
</reference>
<comment type="similarity">
    <text evidence="4 17">Belongs to the pyruvate kinase family.</text>
</comment>
<evidence type="ECO:0000256" key="15">
    <source>
        <dbReference type="ARBA" id="ARBA00048967"/>
    </source>
</evidence>
<dbReference type="GO" id="GO:0006096">
    <property type="term" value="P:glycolytic process"/>
    <property type="evidence" value="ECO:0000318"/>
    <property type="project" value="GO_Central"/>
</dbReference>
<reference evidence="21" key="3">
    <citation type="submission" date="2015-06" db="UniProtKB">
        <authorList>
            <consortium name="EnsemblMetazoa"/>
        </authorList>
    </citation>
    <scope>IDENTIFICATION</scope>
</reference>
<dbReference type="HOGENOM" id="CLU_015439_0_1_1"/>
<evidence type="ECO:0000259" key="19">
    <source>
        <dbReference type="Pfam" id="PF02887"/>
    </source>
</evidence>
<dbReference type="EMBL" id="KB096275">
    <property type="protein sequence ID" value="ESO06980.1"/>
    <property type="molecule type" value="Genomic_DNA"/>
</dbReference>
<evidence type="ECO:0000313" key="22">
    <source>
        <dbReference type="Proteomes" id="UP000015101"/>
    </source>
</evidence>
<comment type="catalytic activity">
    <reaction evidence="15">
        <text>pyruvate + ATP = phosphoenolpyruvate + ADP + H(+)</text>
        <dbReference type="Rhea" id="RHEA:18157"/>
        <dbReference type="ChEBI" id="CHEBI:15361"/>
        <dbReference type="ChEBI" id="CHEBI:15378"/>
        <dbReference type="ChEBI" id="CHEBI:30616"/>
        <dbReference type="ChEBI" id="CHEBI:58702"/>
        <dbReference type="ChEBI" id="CHEBI:456216"/>
        <dbReference type="EC" id="2.7.1.40"/>
    </reaction>
    <physiologicalReaction direction="right-to-left" evidence="15">
        <dbReference type="Rhea" id="RHEA:18159"/>
    </physiologicalReaction>
</comment>
<organism evidence="21 22">
    <name type="scientific">Helobdella robusta</name>
    <name type="common">Californian leech</name>
    <dbReference type="NCBI Taxonomy" id="6412"/>
    <lineage>
        <taxon>Eukaryota</taxon>
        <taxon>Metazoa</taxon>
        <taxon>Spiralia</taxon>
        <taxon>Lophotrochozoa</taxon>
        <taxon>Annelida</taxon>
        <taxon>Clitellata</taxon>
        <taxon>Hirudinea</taxon>
        <taxon>Rhynchobdellida</taxon>
        <taxon>Glossiphoniidae</taxon>
        <taxon>Helobdella</taxon>
    </lineage>
</organism>
<dbReference type="EnsemblMetazoa" id="HelroT156810">
    <property type="protein sequence ID" value="HelroP156810"/>
    <property type="gene ID" value="HelroG156810"/>
</dbReference>
<dbReference type="SUPFAM" id="SSF50800">
    <property type="entry name" value="PK beta-barrel domain-like"/>
    <property type="match status" value="1"/>
</dbReference>
<dbReference type="RefSeq" id="XP_009015076.1">
    <property type="nucleotide sequence ID" value="XM_009016828.1"/>
</dbReference>
<dbReference type="GO" id="GO:0005737">
    <property type="term" value="C:cytoplasm"/>
    <property type="evidence" value="ECO:0000318"/>
    <property type="project" value="GO_Central"/>
</dbReference>
<evidence type="ECO:0000256" key="8">
    <source>
        <dbReference type="ARBA" id="ARBA00022741"/>
    </source>
</evidence>
<dbReference type="FunFam" id="2.40.33.10:FF:000001">
    <property type="entry name" value="Pyruvate kinase"/>
    <property type="match status" value="1"/>
</dbReference>
<keyword evidence="10" id="KW-0067">ATP-binding</keyword>
<feature type="domain" description="Pyruvate kinase barrel" evidence="18">
    <location>
        <begin position="118"/>
        <end position="343"/>
    </location>
</feature>
<dbReference type="InterPro" id="IPR036918">
    <property type="entry name" value="Pyrv_Knase_C_sf"/>
</dbReference>
<evidence type="ECO:0000313" key="21">
    <source>
        <dbReference type="EnsemblMetazoa" id="HelroP156810"/>
    </source>
</evidence>
<gene>
    <name evidence="21" type="primary">20197615</name>
    <name evidence="20" type="ORF">HELRODRAFT_156810</name>
</gene>
<evidence type="ECO:0000256" key="10">
    <source>
        <dbReference type="ARBA" id="ARBA00022840"/>
    </source>
</evidence>
<comment type="cofactor">
    <cofactor evidence="1">
        <name>Mg(2+)</name>
        <dbReference type="ChEBI" id="CHEBI:18420"/>
    </cofactor>
</comment>
<dbReference type="SUPFAM" id="SSF52935">
    <property type="entry name" value="PK C-terminal domain-like"/>
    <property type="match status" value="1"/>
</dbReference>
<dbReference type="GO" id="GO:0005524">
    <property type="term" value="F:ATP binding"/>
    <property type="evidence" value="ECO:0007669"/>
    <property type="project" value="UniProtKB-KW"/>
</dbReference>
<keyword evidence="14" id="KW-0670">Pyruvate</keyword>
<dbReference type="InterPro" id="IPR015793">
    <property type="entry name" value="Pyrv_Knase_brl"/>
</dbReference>
<dbReference type="InParanoid" id="T1EM15"/>
<dbReference type="eggNOG" id="KOG2323">
    <property type="taxonomic scope" value="Eukaryota"/>
</dbReference>
<keyword evidence="7" id="KW-0479">Metal-binding</keyword>
<comment type="pathway">
    <text evidence="3 17">Carbohydrate degradation; glycolysis; pyruvate from D-glyceraldehyde 3-phosphate: step 5/5.</text>
</comment>
<evidence type="ECO:0000256" key="5">
    <source>
        <dbReference type="ARBA" id="ARBA00011881"/>
    </source>
</evidence>
<dbReference type="GO" id="GO:0030955">
    <property type="term" value="F:potassium ion binding"/>
    <property type="evidence" value="ECO:0007669"/>
    <property type="project" value="InterPro"/>
</dbReference>
<evidence type="ECO:0000256" key="4">
    <source>
        <dbReference type="ARBA" id="ARBA00008663"/>
    </source>
</evidence>
<dbReference type="PANTHER" id="PTHR11817">
    <property type="entry name" value="PYRUVATE KINASE"/>
    <property type="match status" value="1"/>
</dbReference>
<keyword evidence="22" id="KW-1185">Reference proteome</keyword>
<evidence type="ECO:0000313" key="20">
    <source>
        <dbReference type="EMBL" id="ESO06980.1"/>
    </source>
</evidence>
<dbReference type="EMBL" id="AMQM01003747">
    <property type="status" value="NOT_ANNOTATED_CDS"/>
    <property type="molecule type" value="Genomic_DNA"/>
</dbReference>
<dbReference type="Pfam" id="PF02887">
    <property type="entry name" value="PK_C"/>
    <property type="match status" value="1"/>
</dbReference>
<keyword evidence="8" id="KW-0547">Nucleotide-binding</keyword>
<sequence length="503" mass="55649">MVMIVIVMNVEKIYPYQLPAAFARTQLESLSSLDIDSMPYPYRLTGIVCTIGPASQSVEVLEKMFEAGCSVARMNFSHGSKEYHTQTLENVRAAASRFWLPICIALDTKGPEIRTGILKEACDEKTIFVDYKNIVNVMSVGKSILINDGAISLIVRDKGPFYLKCEVEYGGLLSNSRGVNLPGTDVDLPAVSEKDVKDILFGVDNGVDVIFASFIRSGDAVRSIRQILGDKGKKIKIFSKIENREGVKRFNEILEASDGIMIARGDLGVEIPLEKVFLVQKMITARTLRTGKPIICATQMLESMIENPRPTRAETLDVANAVMDSVDCIMLSAETAKGKWPILCIEIQSKIAKEAECALYHRQLFEELRMLTPKPTDIPRTTAVSAVEASIECMASAIIVLTVSGRSAAMISSYRPRCPIMAVTRDETTSRQLRLFRGVIPIWYKAPKASPFEKDIDNRFQYALKLGEQKGLININNFVVVVHGSKPGSSSTDSVRVIQHARK</sequence>
<feature type="domain" description="Pyruvate kinase C-terminal" evidence="19">
    <location>
        <begin position="381"/>
        <end position="498"/>
    </location>
</feature>
<dbReference type="OrthoDB" id="108365at2759"/>
<dbReference type="GO" id="GO:0000287">
    <property type="term" value="F:magnesium ion binding"/>
    <property type="evidence" value="ECO:0007669"/>
    <property type="project" value="InterPro"/>
</dbReference>
<evidence type="ECO:0000256" key="6">
    <source>
        <dbReference type="ARBA" id="ARBA00022679"/>
    </source>
</evidence>
<evidence type="ECO:0000256" key="1">
    <source>
        <dbReference type="ARBA" id="ARBA00001946"/>
    </source>
</evidence>
<dbReference type="AlphaFoldDB" id="T1EM15"/>
<dbReference type="Pfam" id="PF00224">
    <property type="entry name" value="PK"/>
    <property type="match status" value="1"/>
</dbReference>
<dbReference type="SUPFAM" id="SSF51621">
    <property type="entry name" value="Phosphoenolpyruvate/pyruvate domain"/>
    <property type="match status" value="1"/>
</dbReference>
<dbReference type="CTD" id="20197615"/>
<evidence type="ECO:0000256" key="3">
    <source>
        <dbReference type="ARBA" id="ARBA00004997"/>
    </source>
</evidence>
<dbReference type="FunFam" id="3.20.20.60:FF:000025">
    <property type="entry name" value="Pyruvate kinase"/>
    <property type="match status" value="1"/>
</dbReference>
<comment type="subunit">
    <text evidence="5">Homotetramer.</text>
</comment>
<dbReference type="InterPro" id="IPR040442">
    <property type="entry name" value="Pyrv_kinase-like_dom_sf"/>
</dbReference>
<evidence type="ECO:0000256" key="9">
    <source>
        <dbReference type="ARBA" id="ARBA00022777"/>
    </source>
</evidence>
<keyword evidence="12" id="KW-0630">Potassium</keyword>
<dbReference type="EC" id="2.7.1.40" evidence="17"/>
<dbReference type="FunFam" id="3.40.1380.20:FF:000001">
    <property type="entry name" value="Pyruvate kinase"/>
    <property type="match status" value="1"/>
</dbReference>
<comment type="function">
    <text evidence="16">Pyruvate kinase that catalyzes the conversion of phosphoenolpyruvate to pyruvate with the synthesis of ATP, and which plays a key role in glycolysis.</text>
</comment>
<evidence type="ECO:0000256" key="7">
    <source>
        <dbReference type="ARBA" id="ARBA00022723"/>
    </source>
</evidence>
<keyword evidence="6 17" id="KW-0808">Transferase</keyword>
<dbReference type="UniPathway" id="UPA00109">
    <property type="reaction ID" value="UER00188"/>
</dbReference>
<name>T1EM15_HELRO</name>
<accession>T1EM15</accession>
<evidence type="ECO:0000256" key="12">
    <source>
        <dbReference type="ARBA" id="ARBA00022958"/>
    </source>
</evidence>
<dbReference type="Gene3D" id="3.20.20.60">
    <property type="entry name" value="Phosphoenolpyruvate-binding domains"/>
    <property type="match status" value="1"/>
</dbReference>
<dbReference type="GO" id="GO:0004743">
    <property type="term" value="F:pyruvate kinase activity"/>
    <property type="evidence" value="ECO:0000318"/>
    <property type="project" value="GO_Central"/>
</dbReference>
<dbReference type="Proteomes" id="UP000015101">
    <property type="component" value="Unassembled WGS sequence"/>
</dbReference>
<evidence type="ECO:0000256" key="11">
    <source>
        <dbReference type="ARBA" id="ARBA00022842"/>
    </source>
</evidence>
<dbReference type="InterPro" id="IPR015813">
    <property type="entry name" value="Pyrv/PenolPyrv_kinase-like_dom"/>
</dbReference>
<proteinExistence type="inferred from homology"/>
<dbReference type="InterPro" id="IPR001697">
    <property type="entry name" value="Pyr_Knase"/>
</dbReference>
<evidence type="ECO:0000256" key="16">
    <source>
        <dbReference type="ARBA" id="ARBA00058419"/>
    </source>
</evidence>
<evidence type="ECO:0000256" key="2">
    <source>
        <dbReference type="ARBA" id="ARBA00001958"/>
    </source>
</evidence>
<keyword evidence="11 17" id="KW-0460">Magnesium</keyword>
<dbReference type="InterPro" id="IPR015806">
    <property type="entry name" value="Pyrv_Knase_insert_dom_sf"/>
</dbReference>
<dbReference type="KEGG" id="hro:HELRODRAFT_156810"/>
<dbReference type="NCBIfam" id="TIGR01064">
    <property type="entry name" value="pyruv_kin"/>
    <property type="match status" value="1"/>
</dbReference>
<keyword evidence="13 17" id="KW-0324">Glycolysis</keyword>
<comment type="cofactor">
    <cofactor evidence="2">
        <name>K(+)</name>
        <dbReference type="ChEBI" id="CHEBI:29103"/>
    </cofactor>
</comment>